<evidence type="ECO:0000313" key="13">
    <source>
        <dbReference type="EMBL" id="MFL0247139.1"/>
    </source>
</evidence>
<comment type="caution">
    <text evidence="13">The sequence shown here is derived from an EMBL/GenBank/DDBJ whole genome shotgun (WGS) entry which is preliminary data.</text>
</comment>
<dbReference type="PANTHER" id="PTHR30365">
    <property type="entry name" value="CYTOCHROME D UBIQUINOL OXIDASE"/>
    <property type="match status" value="1"/>
</dbReference>
<keyword evidence="4 12" id="KW-1003">Cell membrane</keyword>
<feature type="transmembrane region" description="Helical" evidence="12">
    <location>
        <begin position="218"/>
        <end position="236"/>
    </location>
</feature>
<keyword evidence="9 12" id="KW-1133">Transmembrane helix</keyword>
<gene>
    <name evidence="13" type="ORF">ACJDUG_09150</name>
</gene>
<feature type="transmembrane region" description="Helical" evidence="12">
    <location>
        <begin position="12"/>
        <end position="33"/>
    </location>
</feature>
<evidence type="ECO:0000256" key="1">
    <source>
        <dbReference type="ARBA" id="ARBA00004651"/>
    </source>
</evidence>
<feature type="transmembrane region" description="Helical" evidence="12">
    <location>
        <begin position="362"/>
        <end position="384"/>
    </location>
</feature>
<dbReference type="Pfam" id="PF01654">
    <property type="entry name" value="Cyt_bd_oxida_I"/>
    <property type="match status" value="1"/>
</dbReference>
<evidence type="ECO:0000313" key="14">
    <source>
        <dbReference type="Proteomes" id="UP001623591"/>
    </source>
</evidence>
<dbReference type="Proteomes" id="UP001623591">
    <property type="component" value="Unassembled WGS sequence"/>
</dbReference>
<feature type="transmembrane region" description="Helical" evidence="12">
    <location>
        <begin position="186"/>
        <end position="206"/>
    </location>
</feature>
<dbReference type="InterPro" id="IPR002585">
    <property type="entry name" value="Cyt-d_ubiquinol_oxidase_su_1"/>
</dbReference>
<keyword evidence="3 12" id="KW-0813">Transport</keyword>
<feature type="transmembrane region" description="Helical" evidence="12">
    <location>
        <begin position="92"/>
        <end position="116"/>
    </location>
</feature>
<dbReference type="RefSeq" id="WP_406769583.1">
    <property type="nucleotide sequence ID" value="NZ_JBJHZZ010000004.1"/>
</dbReference>
<feature type="transmembrane region" description="Helical" evidence="12">
    <location>
        <begin position="412"/>
        <end position="436"/>
    </location>
</feature>
<dbReference type="PANTHER" id="PTHR30365:SF15">
    <property type="entry name" value="CYTOCHROME BD UBIQUINOL OXIDASE SUBUNIT 1"/>
    <property type="match status" value="1"/>
</dbReference>
<keyword evidence="10 12" id="KW-0408">Iron</keyword>
<evidence type="ECO:0000256" key="2">
    <source>
        <dbReference type="ARBA" id="ARBA00009819"/>
    </source>
</evidence>
<keyword evidence="14" id="KW-1185">Reference proteome</keyword>
<keyword evidence="5 12" id="KW-0349">Heme</keyword>
<reference evidence="13 14" key="1">
    <citation type="submission" date="2024-11" db="EMBL/GenBank/DDBJ databases">
        <authorList>
            <person name="Heng Y.C."/>
            <person name="Lim A.C.H."/>
            <person name="Lee J.K.Y."/>
            <person name="Kittelmann S."/>
        </authorList>
    </citation>
    <scope>NUCLEOTIDE SEQUENCE [LARGE SCALE GENOMIC DNA]</scope>
    <source>
        <strain evidence="13 14">WILCCON 0185</strain>
    </source>
</reference>
<evidence type="ECO:0000256" key="4">
    <source>
        <dbReference type="ARBA" id="ARBA00022475"/>
    </source>
</evidence>
<feature type="transmembrane region" description="Helical" evidence="12">
    <location>
        <begin position="54"/>
        <end position="72"/>
    </location>
</feature>
<comment type="subcellular location">
    <subcellularLocation>
        <location evidence="1">Cell membrane</location>
        <topology evidence="1">Multi-pass membrane protein</topology>
    </subcellularLocation>
</comment>
<dbReference type="EMBL" id="JBJHZZ010000004">
    <property type="protein sequence ID" value="MFL0247139.1"/>
    <property type="molecule type" value="Genomic_DNA"/>
</dbReference>
<protein>
    <submittedName>
        <fullName evidence="13">Cytochrome ubiquinol oxidase subunit I</fullName>
    </submittedName>
</protein>
<dbReference type="PIRSF" id="PIRSF006446">
    <property type="entry name" value="Cyt_quinol_oxidase_1"/>
    <property type="match status" value="1"/>
</dbReference>
<keyword evidence="6 12" id="KW-0812">Transmembrane</keyword>
<evidence type="ECO:0000256" key="8">
    <source>
        <dbReference type="ARBA" id="ARBA00022982"/>
    </source>
</evidence>
<evidence type="ECO:0000256" key="5">
    <source>
        <dbReference type="ARBA" id="ARBA00022617"/>
    </source>
</evidence>
<name>A0ABW8T7U6_9CLOT</name>
<accession>A0ABW8T7U6</accession>
<keyword evidence="7 12" id="KW-0479">Metal-binding</keyword>
<keyword evidence="11 12" id="KW-0472">Membrane</keyword>
<proteinExistence type="inferred from homology"/>
<evidence type="ECO:0000256" key="9">
    <source>
        <dbReference type="ARBA" id="ARBA00022989"/>
    </source>
</evidence>
<keyword evidence="8 12" id="KW-0249">Electron transport</keyword>
<feature type="transmembrane region" description="Helical" evidence="12">
    <location>
        <begin position="128"/>
        <end position="146"/>
    </location>
</feature>
<evidence type="ECO:0000256" key="6">
    <source>
        <dbReference type="ARBA" id="ARBA00022692"/>
    </source>
</evidence>
<evidence type="ECO:0000256" key="11">
    <source>
        <dbReference type="ARBA" id="ARBA00023136"/>
    </source>
</evidence>
<sequence>MGNVITLARLQFAITTVYHFFFVPLTIGLAFLLAIMESFYVKTKDEKYKVMAKFWGKLFLINFAMGVVTGLVQEFQFGMNWSDYSRYVGDIFGVPLAIEALLAFFLESTFLGIWIFGWDKVSKKIHLASIWIVSISTMLSAFWILVANSFMQNPTGYVINNGRAEMESFSKVIGNPHLWVQFPHTIFAALATGGFFVLGISAYHLIKKNNEQWVKTSLKIGAITALISTILVAGAGDAQGKYLAKNLPMKTAASEALWESQDPAPLSIVSIIDEKNKKNTIEIAIPKLLSFMSFNSFTGKVQGINDLQAQYEKQYGPGNYIPPVTISFYTFRAMVGSGMLMILLALIALYLYIKGKLTEKQWILKIFVLSIALPYIANSTGWILTEMSRSPWIVYGLLKIDQGISPTVSAGYVLTSLIVFTLVYSVLIVIDVALMFKFAKQSPLGKNAGKVNVKEDKEGSLWI</sequence>
<evidence type="ECO:0000256" key="12">
    <source>
        <dbReference type="PIRNR" id="PIRNR006446"/>
    </source>
</evidence>
<evidence type="ECO:0000256" key="3">
    <source>
        <dbReference type="ARBA" id="ARBA00022448"/>
    </source>
</evidence>
<comment type="similarity">
    <text evidence="2 12">Belongs to the cytochrome ubiquinol oxidase subunit 1 family.</text>
</comment>
<organism evidence="13 14">
    <name type="scientific">Candidatus Clostridium stratigraminis</name>
    <dbReference type="NCBI Taxonomy" id="3381661"/>
    <lineage>
        <taxon>Bacteria</taxon>
        <taxon>Bacillati</taxon>
        <taxon>Bacillota</taxon>
        <taxon>Clostridia</taxon>
        <taxon>Eubacteriales</taxon>
        <taxon>Clostridiaceae</taxon>
        <taxon>Clostridium</taxon>
    </lineage>
</organism>
<evidence type="ECO:0000256" key="10">
    <source>
        <dbReference type="ARBA" id="ARBA00023004"/>
    </source>
</evidence>
<feature type="transmembrane region" description="Helical" evidence="12">
    <location>
        <begin position="329"/>
        <end position="353"/>
    </location>
</feature>
<evidence type="ECO:0000256" key="7">
    <source>
        <dbReference type="ARBA" id="ARBA00022723"/>
    </source>
</evidence>